<comment type="caution">
    <text evidence="7">The sequence shown here is derived from an EMBL/GenBank/DDBJ whole genome shotgun (WGS) entry which is preliminary data.</text>
</comment>
<evidence type="ECO:0000313" key="8">
    <source>
        <dbReference type="Proteomes" id="UP000466307"/>
    </source>
</evidence>
<dbReference type="Proteomes" id="UP000466307">
    <property type="component" value="Unassembled WGS sequence"/>
</dbReference>
<keyword evidence="8" id="KW-1185">Reference proteome</keyword>
<keyword evidence="4" id="KW-0010">Activator</keyword>
<dbReference type="EMBL" id="JAADZU010000034">
    <property type="protein sequence ID" value="NDK90283.1"/>
    <property type="molecule type" value="Genomic_DNA"/>
</dbReference>
<evidence type="ECO:0000259" key="6">
    <source>
        <dbReference type="PROSITE" id="PS50931"/>
    </source>
</evidence>
<dbReference type="PANTHER" id="PTHR30346:SF0">
    <property type="entry name" value="HCA OPERON TRANSCRIPTIONAL ACTIVATOR HCAR"/>
    <property type="match status" value="1"/>
</dbReference>
<dbReference type="SUPFAM" id="SSF46785">
    <property type="entry name" value="Winged helix' DNA-binding domain"/>
    <property type="match status" value="1"/>
</dbReference>
<proteinExistence type="inferred from homology"/>
<dbReference type="Gene3D" id="1.10.10.10">
    <property type="entry name" value="Winged helix-like DNA-binding domain superfamily/Winged helix DNA-binding domain"/>
    <property type="match status" value="1"/>
</dbReference>
<dbReference type="InterPro" id="IPR005119">
    <property type="entry name" value="LysR_subst-bd"/>
</dbReference>
<sequence>MEIRWLQAFIAVAEELHFGRAATRLQMAQSPLSQTIRKLERDLGVELFERNTRSVALTAAGRAFLPHARAVLSEVERARQATKESVGAIYGRITLGFTGVLNHLSLPPLTRAVRDTYPDIELDLVGRVMTRDAVEQLDSGSLDIAFVGLPVDAAHIRTRLIASEPFGIVVPSDHRLADAGVVDLADLADEEFVSTPRTSGSALRESADRACLDAGFRPRITQEITDPYMILMLVAAGVGVALMTEGIADVIPPGATYIRLPGGSVRMDHGIAWSAKPVRSSVARDAVLDLAEQILPTPHDDDVTTRSAPTE</sequence>
<evidence type="ECO:0000256" key="2">
    <source>
        <dbReference type="ARBA" id="ARBA00023015"/>
    </source>
</evidence>
<keyword evidence="3" id="KW-0238">DNA-binding</keyword>
<evidence type="ECO:0000256" key="3">
    <source>
        <dbReference type="ARBA" id="ARBA00023125"/>
    </source>
</evidence>
<evidence type="ECO:0000313" key="7">
    <source>
        <dbReference type="EMBL" id="NDK90283.1"/>
    </source>
</evidence>
<evidence type="ECO:0000256" key="4">
    <source>
        <dbReference type="ARBA" id="ARBA00023159"/>
    </source>
</evidence>
<dbReference type="GO" id="GO:0003700">
    <property type="term" value="F:DNA-binding transcription factor activity"/>
    <property type="evidence" value="ECO:0007669"/>
    <property type="project" value="InterPro"/>
</dbReference>
<dbReference type="InterPro" id="IPR036390">
    <property type="entry name" value="WH_DNA-bd_sf"/>
</dbReference>
<name>A0A7K3LPX3_9ACTN</name>
<accession>A0A7K3LPX3</accession>
<dbReference type="CDD" id="cd08414">
    <property type="entry name" value="PBP2_LTTR_aromatics_like"/>
    <property type="match status" value="1"/>
</dbReference>
<organism evidence="7 8">
    <name type="scientific">Gordonia desulfuricans</name>
    <dbReference type="NCBI Taxonomy" id="89051"/>
    <lineage>
        <taxon>Bacteria</taxon>
        <taxon>Bacillati</taxon>
        <taxon>Actinomycetota</taxon>
        <taxon>Actinomycetes</taxon>
        <taxon>Mycobacteriales</taxon>
        <taxon>Gordoniaceae</taxon>
        <taxon>Gordonia</taxon>
    </lineage>
</organism>
<dbReference type="Pfam" id="PF03466">
    <property type="entry name" value="LysR_substrate"/>
    <property type="match status" value="1"/>
</dbReference>
<dbReference type="InterPro" id="IPR000847">
    <property type="entry name" value="LysR_HTH_N"/>
</dbReference>
<dbReference type="AlphaFoldDB" id="A0A7K3LPX3"/>
<dbReference type="GO" id="GO:0003677">
    <property type="term" value="F:DNA binding"/>
    <property type="evidence" value="ECO:0007669"/>
    <property type="project" value="UniProtKB-KW"/>
</dbReference>
<dbReference type="InterPro" id="IPR036388">
    <property type="entry name" value="WH-like_DNA-bd_sf"/>
</dbReference>
<dbReference type="Pfam" id="PF00126">
    <property type="entry name" value="HTH_1"/>
    <property type="match status" value="1"/>
</dbReference>
<dbReference type="FunFam" id="1.10.10.10:FF:000001">
    <property type="entry name" value="LysR family transcriptional regulator"/>
    <property type="match status" value="1"/>
</dbReference>
<keyword evidence="5" id="KW-0804">Transcription</keyword>
<dbReference type="Gene3D" id="3.40.190.10">
    <property type="entry name" value="Periplasmic binding protein-like II"/>
    <property type="match status" value="2"/>
</dbReference>
<dbReference type="SUPFAM" id="SSF53850">
    <property type="entry name" value="Periplasmic binding protein-like II"/>
    <property type="match status" value="1"/>
</dbReference>
<comment type="similarity">
    <text evidence="1">Belongs to the LysR transcriptional regulatory family.</text>
</comment>
<feature type="domain" description="HTH lysR-type" evidence="6">
    <location>
        <begin position="1"/>
        <end position="58"/>
    </location>
</feature>
<reference evidence="7 8" key="1">
    <citation type="submission" date="2020-01" db="EMBL/GenBank/DDBJ databases">
        <title>Investigation of new actinobacteria for the biodesulphurisation of diesel fuel.</title>
        <authorList>
            <person name="Athi Narayanan S.M."/>
        </authorList>
    </citation>
    <scope>NUCLEOTIDE SEQUENCE [LARGE SCALE GENOMIC DNA]</scope>
    <source>
        <strain evidence="7 8">213E</strain>
    </source>
</reference>
<keyword evidence="2" id="KW-0805">Transcription regulation</keyword>
<dbReference type="PRINTS" id="PR00039">
    <property type="entry name" value="HTHLYSR"/>
</dbReference>
<evidence type="ECO:0000256" key="1">
    <source>
        <dbReference type="ARBA" id="ARBA00009437"/>
    </source>
</evidence>
<dbReference type="PROSITE" id="PS50931">
    <property type="entry name" value="HTH_LYSR"/>
    <property type="match status" value="1"/>
</dbReference>
<evidence type="ECO:0000256" key="5">
    <source>
        <dbReference type="ARBA" id="ARBA00023163"/>
    </source>
</evidence>
<dbReference type="RefSeq" id="WP_059037541.1">
    <property type="nucleotide sequence ID" value="NZ_JAADZU010000034.1"/>
</dbReference>
<dbReference type="GO" id="GO:0032993">
    <property type="term" value="C:protein-DNA complex"/>
    <property type="evidence" value="ECO:0007669"/>
    <property type="project" value="TreeGrafter"/>
</dbReference>
<protein>
    <submittedName>
        <fullName evidence="7">LysR family transcriptional regulator</fullName>
    </submittedName>
</protein>
<gene>
    <name evidence="7" type="ORF">GYA93_11920</name>
</gene>
<dbReference type="PANTHER" id="PTHR30346">
    <property type="entry name" value="TRANSCRIPTIONAL DUAL REGULATOR HCAR-RELATED"/>
    <property type="match status" value="1"/>
</dbReference>